<proteinExistence type="predicted"/>
<dbReference type="STRING" id="392015.SAMN05421543_11955"/>
<dbReference type="GO" id="GO:0032259">
    <property type="term" value="P:methylation"/>
    <property type="evidence" value="ECO:0007669"/>
    <property type="project" value="UniProtKB-KW"/>
</dbReference>
<dbReference type="InterPro" id="IPR013216">
    <property type="entry name" value="Methyltransf_11"/>
</dbReference>
<evidence type="ECO:0000259" key="1">
    <source>
        <dbReference type="Pfam" id="PF08241"/>
    </source>
</evidence>
<dbReference type="CDD" id="cd02440">
    <property type="entry name" value="AdoMet_MTases"/>
    <property type="match status" value="1"/>
</dbReference>
<reference evidence="3" key="1">
    <citation type="submission" date="2016-10" db="EMBL/GenBank/DDBJ databases">
        <authorList>
            <person name="Varghese N."/>
        </authorList>
    </citation>
    <scope>NUCLEOTIDE SEQUENCE [LARGE SCALE GENOMIC DNA]</scope>
    <source>
        <strain evidence="3">DSM 17980</strain>
    </source>
</reference>
<dbReference type="GO" id="GO:0008757">
    <property type="term" value="F:S-adenosylmethionine-dependent methyltransferase activity"/>
    <property type="evidence" value="ECO:0007669"/>
    <property type="project" value="InterPro"/>
</dbReference>
<dbReference type="AlphaFoldDB" id="A0A1I7KUW5"/>
<feature type="domain" description="Methyltransferase type 11" evidence="1">
    <location>
        <begin position="50"/>
        <end position="145"/>
    </location>
</feature>
<organism evidence="2 3">
    <name type="scientific">Alicyclobacillus macrosporangiidus</name>
    <dbReference type="NCBI Taxonomy" id="392015"/>
    <lineage>
        <taxon>Bacteria</taxon>
        <taxon>Bacillati</taxon>
        <taxon>Bacillota</taxon>
        <taxon>Bacilli</taxon>
        <taxon>Bacillales</taxon>
        <taxon>Alicyclobacillaceae</taxon>
        <taxon>Alicyclobacillus</taxon>
    </lineage>
</organism>
<dbReference type="PANTHER" id="PTHR43591:SF24">
    <property type="entry name" value="2-METHOXY-6-POLYPRENYL-1,4-BENZOQUINOL METHYLASE, MITOCHONDRIAL"/>
    <property type="match status" value="1"/>
</dbReference>
<dbReference type="Proteomes" id="UP000183508">
    <property type="component" value="Unassembled WGS sequence"/>
</dbReference>
<gene>
    <name evidence="2" type="ORF">SAMN05421543_11955</name>
</gene>
<dbReference type="SUPFAM" id="SSF53335">
    <property type="entry name" value="S-adenosyl-L-methionine-dependent methyltransferases"/>
    <property type="match status" value="1"/>
</dbReference>
<evidence type="ECO:0000313" key="2">
    <source>
        <dbReference type="EMBL" id="SFV01230.1"/>
    </source>
</evidence>
<accession>A0A1I7KUW5</accession>
<dbReference type="InterPro" id="IPR029063">
    <property type="entry name" value="SAM-dependent_MTases_sf"/>
</dbReference>
<evidence type="ECO:0000313" key="3">
    <source>
        <dbReference type="Proteomes" id="UP000183508"/>
    </source>
</evidence>
<keyword evidence="3" id="KW-1185">Reference proteome</keyword>
<keyword evidence="2" id="KW-0489">Methyltransferase</keyword>
<sequence>MSSSHDVKHTVQQQFGRAADEYVTSLTHARGPDLALLVEWLHPQPDWHCLDIATGGGHVAKTLAPSVARVVASDLTPAMLHAARRHLRDAGCHNVDFVIADAENLPFLEETFDAVTCRIAPHHFPNPDRFVAEAARVLKPGGKLLLIDNVAPEDAECAAFLNTLEKLRDPSHVRCPSVREWEAWLSGAGLRVVRSRPRRKRMEFMPWVRRMATSDHHVAAVETFVRTAPERVRICFDIEINEERVAAITVDEWMAMCERL</sequence>
<name>A0A1I7KUW5_9BACL</name>
<dbReference type="Pfam" id="PF08241">
    <property type="entry name" value="Methyltransf_11"/>
    <property type="match status" value="1"/>
</dbReference>
<keyword evidence="2" id="KW-0808">Transferase</keyword>
<protein>
    <submittedName>
        <fullName evidence="2">Methyltransferase domain-containing protein</fullName>
    </submittedName>
</protein>
<dbReference type="EMBL" id="FPBV01000019">
    <property type="protein sequence ID" value="SFV01230.1"/>
    <property type="molecule type" value="Genomic_DNA"/>
</dbReference>
<dbReference type="PANTHER" id="PTHR43591">
    <property type="entry name" value="METHYLTRANSFERASE"/>
    <property type="match status" value="1"/>
</dbReference>
<dbReference type="Gene3D" id="3.40.50.150">
    <property type="entry name" value="Vaccinia Virus protein VP39"/>
    <property type="match status" value="1"/>
</dbReference>